<accession>A0A8H4RQ07</accession>
<dbReference type="PROSITE" id="PS50929">
    <property type="entry name" value="ABC_TM1F"/>
    <property type="match status" value="1"/>
</dbReference>
<protein>
    <recommendedName>
        <fullName evidence="16">Heavy metal tolerance protein</fullName>
    </recommendedName>
</protein>
<dbReference type="GO" id="GO:0016887">
    <property type="term" value="F:ATP hydrolysis activity"/>
    <property type="evidence" value="ECO:0007669"/>
    <property type="project" value="InterPro"/>
</dbReference>
<feature type="compositionally biased region" description="Basic and acidic residues" evidence="9">
    <location>
        <begin position="964"/>
        <end position="984"/>
    </location>
</feature>
<evidence type="ECO:0000256" key="9">
    <source>
        <dbReference type="SAM" id="MobiDB-lite"/>
    </source>
</evidence>
<evidence type="ECO:0000256" key="7">
    <source>
        <dbReference type="ARBA" id="ARBA00023136"/>
    </source>
</evidence>
<dbReference type="GO" id="GO:0140359">
    <property type="term" value="F:ABC-type transporter activity"/>
    <property type="evidence" value="ECO:0007669"/>
    <property type="project" value="InterPro"/>
</dbReference>
<feature type="transmembrane region" description="Helical" evidence="10">
    <location>
        <begin position="579"/>
        <end position="603"/>
    </location>
</feature>
<feature type="region of interest" description="Disordered" evidence="9">
    <location>
        <begin position="278"/>
        <end position="312"/>
    </location>
</feature>
<dbReference type="InterPro" id="IPR039421">
    <property type="entry name" value="Type_1_exporter"/>
</dbReference>
<feature type="chain" id="PRO_5034963035" description="Heavy metal tolerance protein" evidence="11">
    <location>
        <begin position="23"/>
        <end position="1187"/>
    </location>
</feature>
<feature type="transmembrane region" description="Helical" evidence="10">
    <location>
        <begin position="232"/>
        <end position="256"/>
    </location>
</feature>
<feature type="compositionally biased region" description="Basic residues" evidence="9">
    <location>
        <begin position="1058"/>
        <end position="1069"/>
    </location>
</feature>
<feature type="compositionally biased region" description="Basic residues" evidence="9">
    <location>
        <begin position="1126"/>
        <end position="1138"/>
    </location>
</feature>
<feature type="compositionally biased region" description="Polar residues" evidence="9">
    <location>
        <begin position="1040"/>
        <end position="1050"/>
    </location>
</feature>
<comment type="similarity">
    <text evidence="8">Belongs to the ABC transporter superfamily. ABCB family. Heavy Metal importer (TC 3.A.1.210) subfamily.</text>
</comment>
<feature type="domain" description="ABC transporter" evidence="12">
    <location>
        <begin position="672"/>
        <end position="906"/>
    </location>
</feature>
<feature type="transmembrane region" description="Helical" evidence="10">
    <location>
        <begin position="206"/>
        <end position="226"/>
    </location>
</feature>
<dbReference type="InterPro" id="IPR003593">
    <property type="entry name" value="AAA+_ATPase"/>
</dbReference>
<dbReference type="InterPro" id="IPR036640">
    <property type="entry name" value="ABC1_TM_sf"/>
</dbReference>
<feature type="signal peptide" evidence="11">
    <location>
        <begin position="1"/>
        <end position="22"/>
    </location>
</feature>
<dbReference type="InterPro" id="IPR003439">
    <property type="entry name" value="ABC_transporter-like_ATP-bd"/>
</dbReference>
<evidence type="ECO:0000256" key="8">
    <source>
        <dbReference type="ARBA" id="ARBA00024363"/>
    </source>
</evidence>
<feature type="transmembrane region" description="Helical" evidence="10">
    <location>
        <begin position="177"/>
        <end position="194"/>
    </location>
</feature>
<evidence type="ECO:0000256" key="3">
    <source>
        <dbReference type="ARBA" id="ARBA00022692"/>
    </source>
</evidence>
<gene>
    <name evidence="14" type="ORF">G7Y89_g4170</name>
</gene>
<evidence type="ECO:0000256" key="4">
    <source>
        <dbReference type="ARBA" id="ARBA00022741"/>
    </source>
</evidence>
<feature type="compositionally biased region" description="Polar residues" evidence="9">
    <location>
        <begin position="1087"/>
        <end position="1105"/>
    </location>
</feature>
<dbReference type="SUPFAM" id="SSF52540">
    <property type="entry name" value="P-loop containing nucleoside triphosphate hydrolases"/>
    <property type="match status" value="1"/>
</dbReference>
<feature type="compositionally biased region" description="Low complexity" evidence="9">
    <location>
        <begin position="1152"/>
        <end position="1162"/>
    </location>
</feature>
<evidence type="ECO:0000259" key="13">
    <source>
        <dbReference type="PROSITE" id="PS50929"/>
    </source>
</evidence>
<dbReference type="OrthoDB" id="6500128at2759"/>
<comment type="subcellular location">
    <subcellularLocation>
        <location evidence="1">Membrane</location>
        <topology evidence="1">Multi-pass membrane protein</topology>
    </subcellularLocation>
</comment>
<dbReference type="PROSITE" id="PS00211">
    <property type="entry name" value="ABC_TRANSPORTER_1"/>
    <property type="match status" value="1"/>
</dbReference>
<dbReference type="SUPFAM" id="SSF90123">
    <property type="entry name" value="ABC transporter transmembrane region"/>
    <property type="match status" value="1"/>
</dbReference>
<dbReference type="PROSITE" id="PS50893">
    <property type="entry name" value="ABC_TRANSPORTER_2"/>
    <property type="match status" value="1"/>
</dbReference>
<feature type="transmembrane region" description="Helical" evidence="10">
    <location>
        <begin position="362"/>
        <end position="381"/>
    </location>
</feature>
<keyword evidence="11" id="KW-0732">Signal</keyword>
<feature type="transmembrane region" description="Helical" evidence="10">
    <location>
        <begin position="101"/>
        <end position="120"/>
    </location>
</feature>
<evidence type="ECO:0008006" key="16">
    <source>
        <dbReference type="Google" id="ProtNLM"/>
    </source>
</evidence>
<dbReference type="PANTHER" id="PTHR24221:SF503">
    <property type="entry name" value="MITOCHONDRIAL POTASSIUM CHANNEL ATP-BINDING SUBUNIT"/>
    <property type="match status" value="1"/>
</dbReference>
<dbReference type="InterPro" id="IPR027417">
    <property type="entry name" value="P-loop_NTPase"/>
</dbReference>
<dbReference type="Pfam" id="PF00005">
    <property type="entry name" value="ABC_tran"/>
    <property type="match status" value="1"/>
</dbReference>
<dbReference type="GO" id="GO:0000041">
    <property type="term" value="P:transition metal ion transport"/>
    <property type="evidence" value="ECO:0007669"/>
    <property type="project" value="UniProtKB-ARBA"/>
</dbReference>
<feature type="domain" description="ABC transmembrane type-1" evidence="13">
    <location>
        <begin position="406"/>
        <end position="636"/>
    </location>
</feature>
<keyword evidence="6 10" id="KW-1133">Transmembrane helix</keyword>
<dbReference type="Gene3D" id="3.40.50.300">
    <property type="entry name" value="P-loop containing nucleotide triphosphate hydrolases"/>
    <property type="match status" value="1"/>
</dbReference>
<feature type="compositionally biased region" description="Polar residues" evidence="9">
    <location>
        <begin position="284"/>
        <end position="306"/>
    </location>
</feature>
<evidence type="ECO:0000313" key="15">
    <source>
        <dbReference type="Proteomes" id="UP000566819"/>
    </source>
</evidence>
<keyword evidence="4" id="KW-0547">Nucleotide-binding</keyword>
<dbReference type="GO" id="GO:0016020">
    <property type="term" value="C:membrane"/>
    <property type="evidence" value="ECO:0007669"/>
    <property type="project" value="UniProtKB-SubCell"/>
</dbReference>
<evidence type="ECO:0000256" key="2">
    <source>
        <dbReference type="ARBA" id="ARBA00022448"/>
    </source>
</evidence>
<evidence type="ECO:0000259" key="12">
    <source>
        <dbReference type="PROSITE" id="PS50893"/>
    </source>
</evidence>
<keyword evidence="5" id="KW-0067">ATP-binding</keyword>
<dbReference type="AlphaFoldDB" id="A0A8H4RQ07"/>
<sequence>MNPLFLCFWWSLNALLTLVALGVVDVDDDDYVDVHVDVVASYVVLEIRLICTVRCDAMWPRLLSLVSYTLPSAAEGVTLFWNTNSTMAFLDSASVWAAIKGIHYAYPAAVFFYFILALTITVCTLQTQALRIQDQHVRRDVMLALIFAVTGTYFAEAVTVLANVLVDTNWYPGQDRVVYLIASTITVGIQALALTDSKFPVWYPYYGTWFVGIVVELVLLILPNVFRPPESAFDFITIVIQALRICTFVVLVSLYFGLRNDEKCYDNADAERQSLLQKKLAPKPSSSEDSTVSGKGYGTTESNSQEPDSDAASEDSWILEQRKAQELVQKRLKQDGNWFTYAKGFAIFFPYVWPVHSRSLQFRAVLVGVCLLSSNALNVLVPNQMGVMIDSLTKYVQGALRFVNSGACIGWIQKWLWMPVEQYSYDALSTASHAHIMTLSSDFHDSKTSSDLIQAVSGGRSVADLLETVCFQVIPMFIDLAVAFAYLWSLFGPYMGLMMAATAASYLYITTKLVSMRASKRRNFITVMRKEWTVGYSSLDGWNTASLFNMIPYEQRRYASAVKDHLKAKRLYEMSSQSISAAQGLIMTLGLLGALWLGVYQVAFEGRSVGKFTTLLVYWAQLSSPLMFFSSMFKNISYSLMDAERLLELFQTKPTITDLPNAKPLKLSKGLVKFDRVSFAYDERKPTLKSVSFSVPAGKTVALVGETGGGKSTILKLIDRFYDVKGGSICIDGQDIRDVTLNSLRENIGVVPQDPTLFNDSIMNNVRYARLSASDAEVYEACKAAAVHDKIMSFPDGYNSKVGHNGVKLSGGEKQRIAIARAILKKPEIILLDEATSAVDTETEQLIQEGFKTLCKGRTTFIVAHRLSTIMKADHILVVMNGEIVENGTHHDLIHSKGKYHELWSKQIFVKPTNERSRSRSPKKQDANIINDLNPDRQQEELSKVLKTTDHDCVPAENGDETGSDGKKPDSGHQRESSRLKPDAPEFVPLRSKINTDDSLAKASPKEASKLLKKAENEERKAASLSKKAVVNASEGSHVGPSTEQSTETEVSGADRSKPKRARVPRRYVAKSEPGRVQDSHDGAQDSDMTVVSSGESQPLLQNPSTRRRVSAPSDPPTGSQDSRGPRSRRARHWRLRNRTGESAGSGGGSGVTTSSAEDTASPPAPVTSPAEGISTNGSTIRFAPGS</sequence>
<feature type="transmembrane region" description="Helical" evidence="10">
    <location>
        <begin position="494"/>
        <end position="514"/>
    </location>
</feature>
<feature type="compositionally biased region" description="Basic and acidic residues" evidence="9">
    <location>
        <begin position="1073"/>
        <end position="1084"/>
    </location>
</feature>
<dbReference type="CDD" id="cd18583">
    <property type="entry name" value="ABC_6TM_HMT1"/>
    <property type="match status" value="1"/>
</dbReference>
<proteinExistence type="inferred from homology"/>
<comment type="caution">
    <text evidence="14">The sequence shown here is derived from an EMBL/GenBank/DDBJ whole genome shotgun (WGS) entry which is preliminary data.</text>
</comment>
<evidence type="ECO:0000313" key="14">
    <source>
        <dbReference type="EMBL" id="KAF4633947.1"/>
    </source>
</evidence>
<dbReference type="InterPro" id="IPR011527">
    <property type="entry name" value="ABC1_TM_dom"/>
</dbReference>
<feature type="compositionally biased region" description="Basic and acidic residues" evidence="9">
    <location>
        <begin position="994"/>
        <end position="1022"/>
    </location>
</feature>
<reference evidence="14 15" key="1">
    <citation type="submission" date="2020-03" db="EMBL/GenBank/DDBJ databases">
        <title>Draft Genome Sequence of Cudoniella acicularis.</title>
        <authorList>
            <person name="Buettner E."/>
            <person name="Kellner H."/>
        </authorList>
    </citation>
    <scope>NUCLEOTIDE SEQUENCE [LARGE SCALE GENOMIC DNA]</scope>
    <source>
        <strain evidence="14 15">DSM 108380</strain>
    </source>
</reference>
<feature type="region of interest" description="Disordered" evidence="9">
    <location>
        <begin position="947"/>
        <end position="1187"/>
    </location>
</feature>
<feature type="transmembrane region" description="Helical" evidence="10">
    <location>
        <begin position="338"/>
        <end position="356"/>
    </location>
</feature>
<feature type="transmembrane region" description="Helical" evidence="10">
    <location>
        <begin position="141"/>
        <end position="165"/>
    </location>
</feature>
<keyword evidence="3 10" id="KW-0812">Transmembrane</keyword>
<name>A0A8H4RQ07_9HELO</name>
<dbReference type="Proteomes" id="UP000566819">
    <property type="component" value="Unassembled WGS sequence"/>
</dbReference>
<organism evidence="14 15">
    <name type="scientific">Cudoniella acicularis</name>
    <dbReference type="NCBI Taxonomy" id="354080"/>
    <lineage>
        <taxon>Eukaryota</taxon>
        <taxon>Fungi</taxon>
        <taxon>Dikarya</taxon>
        <taxon>Ascomycota</taxon>
        <taxon>Pezizomycotina</taxon>
        <taxon>Leotiomycetes</taxon>
        <taxon>Helotiales</taxon>
        <taxon>Tricladiaceae</taxon>
        <taxon>Cudoniella</taxon>
    </lineage>
</organism>
<dbReference type="SMART" id="SM00382">
    <property type="entry name" value="AAA"/>
    <property type="match status" value="1"/>
</dbReference>
<evidence type="ECO:0000256" key="11">
    <source>
        <dbReference type="SAM" id="SignalP"/>
    </source>
</evidence>
<evidence type="ECO:0000256" key="1">
    <source>
        <dbReference type="ARBA" id="ARBA00004141"/>
    </source>
</evidence>
<evidence type="ECO:0000256" key="10">
    <source>
        <dbReference type="SAM" id="Phobius"/>
    </source>
</evidence>
<evidence type="ECO:0000256" key="5">
    <source>
        <dbReference type="ARBA" id="ARBA00022840"/>
    </source>
</evidence>
<dbReference type="FunFam" id="3.40.50.300:FF:000186">
    <property type="entry name" value="ATP-binding cassette sub-family B member 7, mitochondrial"/>
    <property type="match status" value="1"/>
</dbReference>
<dbReference type="InterPro" id="IPR017871">
    <property type="entry name" value="ABC_transporter-like_CS"/>
</dbReference>
<keyword evidence="7 10" id="KW-0472">Membrane</keyword>
<dbReference type="Gene3D" id="1.20.1560.10">
    <property type="entry name" value="ABC transporter type 1, transmembrane domain"/>
    <property type="match status" value="1"/>
</dbReference>
<dbReference type="GO" id="GO:0005524">
    <property type="term" value="F:ATP binding"/>
    <property type="evidence" value="ECO:0007669"/>
    <property type="project" value="UniProtKB-KW"/>
</dbReference>
<evidence type="ECO:0000256" key="6">
    <source>
        <dbReference type="ARBA" id="ARBA00022989"/>
    </source>
</evidence>
<keyword evidence="15" id="KW-1185">Reference proteome</keyword>
<dbReference type="EMBL" id="JAAMPI010000220">
    <property type="protein sequence ID" value="KAF4633947.1"/>
    <property type="molecule type" value="Genomic_DNA"/>
</dbReference>
<feature type="transmembrane region" description="Helical" evidence="10">
    <location>
        <begin position="469"/>
        <end position="488"/>
    </location>
</feature>
<keyword evidence="2" id="KW-0813">Transport</keyword>
<dbReference type="Pfam" id="PF00664">
    <property type="entry name" value="ABC_membrane"/>
    <property type="match status" value="1"/>
</dbReference>
<dbReference type="PANTHER" id="PTHR24221">
    <property type="entry name" value="ATP-BINDING CASSETTE SUB-FAMILY B"/>
    <property type="match status" value="1"/>
</dbReference>